<dbReference type="InterPro" id="IPR046521">
    <property type="entry name" value="DUF6698"/>
</dbReference>
<feature type="region of interest" description="Disordered" evidence="1">
    <location>
        <begin position="1"/>
        <end position="36"/>
    </location>
</feature>
<dbReference type="Proteomes" id="UP000823399">
    <property type="component" value="Unassembled WGS sequence"/>
</dbReference>
<comment type="caution">
    <text evidence="2">The sequence shown here is derived from an EMBL/GenBank/DDBJ whole genome shotgun (WGS) entry which is preliminary data.</text>
</comment>
<proteinExistence type="predicted"/>
<evidence type="ECO:0000256" key="1">
    <source>
        <dbReference type="SAM" id="MobiDB-lite"/>
    </source>
</evidence>
<reference evidence="2" key="1">
    <citation type="journal article" date="2020" name="New Phytol.">
        <title>Comparative genomics reveals dynamic genome evolution in host specialist ectomycorrhizal fungi.</title>
        <authorList>
            <person name="Lofgren L.A."/>
            <person name="Nguyen N.H."/>
            <person name="Vilgalys R."/>
            <person name="Ruytinx J."/>
            <person name="Liao H.L."/>
            <person name="Branco S."/>
            <person name="Kuo A."/>
            <person name="LaButti K."/>
            <person name="Lipzen A."/>
            <person name="Andreopoulos W."/>
            <person name="Pangilinan J."/>
            <person name="Riley R."/>
            <person name="Hundley H."/>
            <person name="Na H."/>
            <person name="Barry K."/>
            <person name="Grigoriev I.V."/>
            <person name="Stajich J.E."/>
            <person name="Kennedy P.G."/>
        </authorList>
    </citation>
    <scope>NUCLEOTIDE SEQUENCE</scope>
    <source>
        <strain evidence="2">FC423</strain>
    </source>
</reference>
<name>A0A9P7FER2_9AGAM</name>
<protein>
    <submittedName>
        <fullName evidence="2">Uncharacterized protein</fullName>
    </submittedName>
</protein>
<sequence length="516" mass="56127">MTDSESYLNSTSSSIHSDSDLADESNRDQPVAPPSEGASIEHYQEYIKYLQLQHGKLQQCNAMLNENNNVLNAQELKHSCKHPPKVSSSNTISSAFQLSSTGPSTASASSKTSDTEKLVLSVAKKYSITTEMLLPDKVIFQTNCPDPPAEISNPNCYTKKSTEKDTLVTKLYTSIDFVLHPHMQTNAFYNQFGTGMQQAQSSFINGLCSVAGSIFNMPNEYFMSKFDRNSVPQVTQLIGWETGKGKAYDVFKVPILYPDHVVNEKRVFRNWLVFAKVIKVAVCGRMSLFPKACGGPPPYAKIWQLTSCTPGLIAFGITSMIFVLSPDQEFSGDGVGAISSIPYYSVLQTIKKIFVLKWGHDHIKTIVQQINTYVFDSAVKEQLDTPGTTVEDVTDSLDCIMAALDDESDSDGASLHTETHVKIGTRHQSPTVSLPPEPAVPSVSEPSISTPSQSLPTAMAPCAATASADIQGVEGISEVLAVADTKVQKKAARGKRAKASVNDTDVHHSSHNTTTK</sequence>
<feature type="compositionally biased region" description="Low complexity" evidence="1">
    <location>
        <begin position="440"/>
        <end position="449"/>
    </location>
</feature>
<evidence type="ECO:0000313" key="3">
    <source>
        <dbReference type="Proteomes" id="UP000823399"/>
    </source>
</evidence>
<dbReference type="Pfam" id="PF20414">
    <property type="entry name" value="DUF6698"/>
    <property type="match status" value="1"/>
</dbReference>
<keyword evidence="3" id="KW-1185">Reference proteome</keyword>
<feature type="compositionally biased region" description="Basic residues" evidence="1">
    <location>
        <begin position="489"/>
        <end position="498"/>
    </location>
</feature>
<feature type="region of interest" description="Disordered" evidence="1">
    <location>
        <begin position="489"/>
        <end position="516"/>
    </location>
</feature>
<feature type="region of interest" description="Disordered" evidence="1">
    <location>
        <begin position="424"/>
        <end position="456"/>
    </location>
</feature>
<gene>
    <name evidence="2" type="ORF">F5147DRAFT_833626</name>
</gene>
<dbReference type="GeneID" id="64706135"/>
<evidence type="ECO:0000313" key="2">
    <source>
        <dbReference type="EMBL" id="KAG2116410.1"/>
    </source>
</evidence>
<organism evidence="2 3">
    <name type="scientific">Suillus discolor</name>
    <dbReference type="NCBI Taxonomy" id="1912936"/>
    <lineage>
        <taxon>Eukaryota</taxon>
        <taxon>Fungi</taxon>
        <taxon>Dikarya</taxon>
        <taxon>Basidiomycota</taxon>
        <taxon>Agaricomycotina</taxon>
        <taxon>Agaricomycetes</taxon>
        <taxon>Agaricomycetidae</taxon>
        <taxon>Boletales</taxon>
        <taxon>Suillineae</taxon>
        <taxon>Suillaceae</taxon>
        <taxon>Suillus</taxon>
    </lineage>
</organism>
<dbReference type="AlphaFoldDB" id="A0A9P7FER2"/>
<dbReference type="EMBL" id="JABBWM010000006">
    <property type="protein sequence ID" value="KAG2116410.1"/>
    <property type="molecule type" value="Genomic_DNA"/>
</dbReference>
<dbReference type="RefSeq" id="XP_041297509.1">
    <property type="nucleotide sequence ID" value="XM_041443876.1"/>
</dbReference>
<accession>A0A9P7FER2</accession>
<dbReference type="OrthoDB" id="3231188at2759"/>